<dbReference type="EMBL" id="JAGRRH010000007">
    <property type="protein sequence ID" value="KAG7365777.1"/>
    <property type="molecule type" value="Genomic_DNA"/>
</dbReference>
<accession>A0A9K3LPL9</accession>
<gene>
    <name evidence="2" type="ORF">IV203_028447</name>
</gene>
<proteinExistence type="predicted"/>
<keyword evidence="1" id="KW-0812">Transmembrane</keyword>
<keyword evidence="3" id="KW-1185">Reference proteome</keyword>
<name>A0A9K3LPL9_9STRA</name>
<comment type="caution">
    <text evidence="2">The sequence shown here is derived from an EMBL/GenBank/DDBJ whole genome shotgun (WGS) entry which is preliminary data.</text>
</comment>
<feature type="transmembrane region" description="Helical" evidence="1">
    <location>
        <begin position="111"/>
        <end position="141"/>
    </location>
</feature>
<sequence length="170" mass="18929">MALFSIFRRSNSNDQGGGDDNNSRRGRRRWFRGRDSDKRPSCWEMICNMRVLVVLSNVFNIGMILLFLIVGVSIWENEWGHLVPSCLLSVAGIMGALRVNLTLTYISTIGFAILAFIYGVVAFYITGVIVCCCIIVAQMFLICQMMDGIVTKQDDALLSKEASDRSSGDV</sequence>
<feature type="transmembrane region" description="Helical" evidence="1">
    <location>
        <begin position="51"/>
        <end position="75"/>
    </location>
</feature>
<evidence type="ECO:0000313" key="2">
    <source>
        <dbReference type="EMBL" id="KAG7365777.1"/>
    </source>
</evidence>
<reference evidence="2" key="1">
    <citation type="journal article" date="2021" name="Sci. Rep.">
        <title>Diploid genomic architecture of Nitzschia inconspicua, an elite biomass production diatom.</title>
        <authorList>
            <person name="Oliver A."/>
            <person name="Podell S."/>
            <person name="Pinowska A."/>
            <person name="Traller J.C."/>
            <person name="Smith S.R."/>
            <person name="McClure R."/>
            <person name="Beliaev A."/>
            <person name="Bohutskyi P."/>
            <person name="Hill E.A."/>
            <person name="Rabines A."/>
            <person name="Zheng H."/>
            <person name="Allen L.Z."/>
            <person name="Kuo A."/>
            <person name="Grigoriev I.V."/>
            <person name="Allen A.E."/>
            <person name="Hazlebeck D."/>
            <person name="Allen E.E."/>
        </authorList>
    </citation>
    <scope>NUCLEOTIDE SEQUENCE</scope>
    <source>
        <strain evidence="2">Hildebrandi</strain>
    </source>
</reference>
<keyword evidence="1" id="KW-1133">Transmembrane helix</keyword>
<evidence type="ECO:0000256" key="1">
    <source>
        <dbReference type="SAM" id="Phobius"/>
    </source>
</evidence>
<keyword evidence="1" id="KW-0472">Membrane</keyword>
<protein>
    <submittedName>
        <fullName evidence="2">Uncharacterized protein</fullName>
    </submittedName>
</protein>
<evidence type="ECO:0000313" key="3">
    <source>
        <dbReference type="Proteomes" id="UP000693970"/>
    </source>
</evidence>
<feature type="transmembrane region" description="Helical" evidence="1">
    <location>
        <begin position="81"/>
        <end position="99"/>
    </location>
</feature>
<dbReference type="Proteomes" id="UP000693970">
    <property type="component" value="Unassembled WGS sequence"/>
</dbReference>
<dbReference type="AlphaFoldDB" id="A0A9K3LPL9"/>
<reference evidence="2" key="2">
    <citation type="submission" date="2021-04" db="EMBL/GenBank/DDBJ databases">
        <authorList>
            <person name="Podell S."/>
        </authorList>
    </citation>
    <scope>NUCLEOTIDE SEQUENCE</scope>
    <source>
        <strain evidence="2">Hildebrandi</strain>
    </source>
</reference>
<organism evidence="2 3">
    <name type="scientific">Nitzschia inconspicua</name>
    <dbReference type="NCBI Taxonomy" id="303405"/>
    <lineage>
        <taxon>Eukaryota</taxon>
        <taxon>Sar</taxon>
        <taxon>Stramenopiles</taxon>
        <taxon>Ochrophyta</taxon>
        <taxon>Bacillariophyta</taxon>
        <taxon>Bacillariophyceae</taxon>
        <taxon>Bacillariophycidae</taxon>
        <taxon>Bacillariales</taxon>
        <taxon>Bacillariaceae</taxon>
        <taxon>Nitzschia</taxon>
    </lineage>
</organism>